<evidence type="ECO:0000313" key="2">
    <source>
        <dbReference type="Proteomes" id="UP000004310"/>
    </source>
</evidence>
<dbReference type="HOGENOM" id="CLU_810750_0_0_5"/>
<proteinExistence type="predicted"/>
<dbReference type="STRING" id="217511.GCA_001463845_02237"/>
<protein>
    <recommendedName>
        <fullName evidence="3">SOUL heme-binding protein</fullName>
    </recommendedName>
</protein>
<name>Q0G1Z5_9HYPH</name>
<dbReference type="SUPFAM" id="SSF55136">
    <property type="entry name" value="Probable bacterial effector-binding domain"/>
    <property type="match status" value="1"/>
</dbReference>
<dbReference type="eggNOG" id="COG3449">
    <property type="taxonomic scope" value="Bacteria"/>
</dbReference>
<accession>Q0G1Z5</accession>
<dbReference type="Gene3D" id="3.20.80.10">
    <property type="entry name" value="Regulatory factor, effector binding domain"/>
    <property type="match status" value="1"/>
</dbReference>
<gene>
    <name evidence="1" type="ORF">FP2506_01510</name>
</gene>
<dbReference type="PANTHER" id="PTHR11220">
    <property type="entry name" value="HEME-BINDING PROTEIN-RELATED"/>
    <property type="match status" value="1"/>
</dbReference>
<dbReference type="PANTHER" id="PTHR11220:SF58">
    <property type="entry name" value="SOUL HEME-BINDING FAMILY PROTEIN"/>
    <property type="match status" value="1"/>
</dbReference>
<dbReference type="InterPro" id="IPR006917">
    <property type="entry name" value="SOUL_heme-bd"/>
</dbReference>
<dbReference type="EMBL" id="AATP01000003">
    <property type="protein sequence ID" value="EAU41403.1"/>
    <property type="molecule type" value="Genomic_DNA"/>
</dbReference>
<dbReference type="Pfam" id="PF04832">
    <property type="entry name" value="SOUL"/>
    <property type="match status" value="1"/>
</dbReference>
<dbReference type="InterPro" id="IPR011256">
    <property type="entry name" value="Reg_factor_effector_dom_sf"/>
</dbReference>
<evidence type="ECO:0008006" key="3">
    <source>
        <dbReference type="Google" id="ProtNLM"/>
    </source>
</evidence>
<dbReference type="Proteomes" id="UP000004310">
    <property type="component" value="Unassembled WGS sequence"/>
</dbReference>
<organism evidence="1 2">
    <name type="scientific">Fulvimarina pelagi HTCC2506</name>
    <dbReference type="NCBI Taxonomy" id="314231"/>
    <lineage>
        <taxon>Bacteria</taxon>
        <taxon>Pseudomonadati</taxon>
        <taxon>Pseudomonadota</taxon>
        <taxon>Alphaproteobacteria</taxon>
        <taxon>Hyphomicrobiales</taxon>
        <taxon>Aurantimonadaceae</taxon>
        <taxon>Fulvimarina</taxon>
    </lineage>
</organism>
<sequence>MSRDRSVLDGLSESMHSIGERLTDLEHDLAARLDPRPSRTERARRALVRANPFHHEPSFSERYLPDFMTGWYSPTRAEARRQVRALRDASEHGYDSARGSLAAFYDGLPDLRLPRTKSFKRGMQSQRGIDKIRTSMSERDKELTLLLVAGGTLAAIGAAYYVTKKVQEHAEEPSYEVVREDGVVEIRDYDSMIVAETVKSGYHEKARRAGFETLYDYIAAKNRGGKSIKMTTPVLQQLADSEGKTKGWAVRFVMPKKHTMATLPQPEQRDVILKEVPARRTVAIRFSGNFNATLASKQLMTLYNYLADNNLTQKGDPEYAFYNPPWTPGFMKRNEILIEVER</sequence>
<reference evidence="1 2" key="1">
    <citation type="journal article" date="2010" name="J. Bacteriol.">
        <title>Genome sequence of Fulvimarina pelagi HTCC2506T, a Mn(II)-oxidizing alphaproteobacterium possessing an aerobic anoxygenic photosynthetic gene cluster and Xanthorhodopsin.</title>
        <authorList>
            <person name="Kang I."/>
            <person name="Oh H.M."/>
            <person name="Lim S.I."/>
            <person name="Ferriera S."/>
            <person name="Giovannoni S.J."/>
            <person name="Cho J.C."/>
        </authorList>
    </citation>
    <scope>NUCLEOTIDE SEQUENCE [LARGE SCALE GENOMIC DNA]</scope>
    <source>
        <strain evidence="1 2">HTCC2506</strain>
    </source>
</reference>
<comment type="caution">
    <text evidence="1">The sequence shown here is derived from an EMBL/GenBank/DDBJ whole genome shotgun (WGS) entry which is preliminary data.</text>
</comment>
<evidence type="ECO:0000313" key="1">
    <source>
        <dbReference type="EMBL" id="EAU41403.1"/>
    </source>
</evidence>
<dbReference type="AlphaFoldDB" id="Q0G1Z5"/>
<keyword evidence="2" id="KW-1185">Reference proteome</keyword>